<comment type="caution">
    <text evidence="5">The sequence shown here is derived from an EMBL/GenBank/DDBJ whole genome shotgun (WGS) entry which is preliminary data.</text>
</comment>
<accession>A0A7W6J4X4</accession>
<dbReference type="EMBL" id="JACIEZ010000003">
    <property type="protein sequence ID" value="MBB4064845.1"/>
    <property type="molecule type" value="Genomic_DNA"/>
</dbReference>
<dbReference type="AlphaFoldDB" id="A0A7W6J4X4"/>
<dbReference type="Gene3D" id="3.40.50.720">
    <property type="entry name" value="NAD(P)-binding Rossmann-like Domain"/>
    <property type="match status" value="1"/>
</dbReference>
<dbReference type="RefSeq" id="WP_183366147.1">
    <property type="nucleotide sequence ID" value="NZ_JACIEZ010000003.1"/>
</dbReference>
<gene>
    <name evidence="5" type="ORF">GGR23_002032</name>
</gene>
<evidence type="ECO:0000313" key="6">
    <source>
        <dbReference type="Proteomes" id="UP000528286"/>
    </source>
</evidence>
<comment type="similarity">
    <text evidence="1 3">Belongs to the short-chain dehydrogenases/reductases (SDR) family.</text>
</comment>
<dbReference type="PRINTS" id="PR00080">
    <property type="entry name" value="SDRFAMILY"/>
</dbReference>
<feature type="transmembrane region" description="Helical" evidence="4">
    <location>
        <begin position="301"/>
        <end position="321"/>
    </location>
</feature>
<dbReference type="NCBIfam" id="NF004792">
    <property type="entry name" value="PRK06139.1"/>
    <property type="match status" value="1"/>
</dbReference>
<organism evidence="5 6">
    <name type="scientific">Gellertiella hungarica</name>
    <dbReference type="NCBI Taxonomy" id="1572859"/>
    <lineage>
        <taxon>Bacteria</taxon>
        <taxon>Pseudomonadati</taxon>
        <taxon>Pseudomonadota</taxon>
        <taxon>Alphaproteobacteria</taxon>
        <taxon>Hyphomicrobiales</taxon>
        <taxon>Rhizobiaceae</taxon>
        <taxon>Gellertiella</taxon>
    </lineage>
</organism>
<keyword evidence="2" id="KW-0560">Oxidoreductase</keyword>
<evidence type="ECO:0000256" key="3">
    <source>
        <dbReference type="RuleBase" id="RU000363"/>
    </source>
</evidence>
<evidence type="ECO:0000256" key="1">
    <source>
        <dbReference type="ARBA" id="ARBA00006484"/>
    </source>
</evidence>
<protein>
    <submittedName>
        <fullName evidence="5">Short-subunit dehydrogenase</fullName>
    </submittedName>
</protein>
<dbReference type="InterPro" id="IPR002347">
    <property type="entry name" value="SDR_fam"/>
</dbReference>
<name>A0A7W6J4X4_9HYPH</name>
<reference evidence="5 6" key="1">
    <citation type="submission" date="2020-08" db="EMBL/GenBank/DDBJ databases">
        <title>Genomic Encyclopedia of Type Strains, Phase IV (KMG-IV): sequencing the most valuable type-strain genomes for metagenomic binning, comparative biology and taxonomic classification.</title>
        <authorList>
            <person name="Goeker M."/>
        </authorList>
    </citation>
    <scope>NUCLEOTIDE SEQUENCE [LARGE SCALE GENOMIC DNA]</scope>
    <source>
        <strain evidence="5 6">DSM 29853</strain>
    </source>
</reference>
<keyword evidence="4" id="KW-0472">Membrane</keyword>
<dbReference type="InterPro" id="IPR036291">
    <property type="entry name" value="NAD(P)-bd_dom_sf"/>
</dbReference>
<evidence type="ECO:0000313" key="5">
    <source>
        <dbReference type="EMBL" id="MBB4064845.1"/>
    </source>
</evidence>
<keyword evidence="4" id="KW-1133">Transmembrane helix</keyword>
<dbReference type="GO" id="GO:0016491">
    <property type="term" value="F:oxidoreductase activity"/>
    <property type="evidence" value="ECO:0007669"/>
    <property type="project" value="UniProtKB-KW"/>
</dbReference>
<dbReference type="PANTHER" id="PTHR44196:SF1">
    <property type="entry name" value="DEHYDROGENASE_REDUCTASE SDR FAMILY MEMBER 7B"/>
    <property type="match status" value="1"/>
</dbReference>
<evidence type="ECO:0000256" key="2">
    <source>
        <dbReference type="ARBA" id="ARBA00023002"/>
    </source>
</evidence>
<dbReference type="PANTHER" id="PTHR44196">
    <property type="entry name" value="DEHYDROGENASE/REDUCTASE SDR FAMILY MEMBER 7B"/>
    <property type="match status" value="1"/>
</dbReference>
<evidence type="ECO:0000256" key="4">
    <source>
        <dbReference type="SAM" id="Phobius"/>
    </source>
</evidence>
<proteinExistence type="inferred from homology"/>
<dbReference type="Proteomes" id="UP000528286">
    <property type="component" value="Unassembled WGS sequence"/>
</dbReference>
<dbReference type="Pfam" id="PF00106">
    <property type="entry name" value="adh_short"/>
    <property type="match status" value="1"/>
</dbReference>
<keyword evidence="4" id="KW-0812">Transmembrane</keyword>
<dbReference type="SUPFAM" id="SSF51735">
    <property type="entry name" value="NAD(P)-binding Rossmann-fold domains"/>
    <property type="match status" value="1"/>
</dbReference>
<dbReference type="PRINTS" id="PR00081">
    <property type="entry name" value="GDHRDH"/>
</dbReference>
<keyword evidence="6" id="KW-1185">Reference proteome</keyword>
<dbReference type="InterPro" id="IPR020904">
    <property type="entry name" value="Sc_DH/Rdtase_CS"/>
</dbReference>
<sequence length="328" mass="34413">MKKNLHEAVVVIMGASSGIGEATALAFARKGARLVLAARNAAALQHVAKLCREEGVDVLVHPTDVTQAEKVKELAEVAQSFGEIDVWVSNAGVGAVGAFEETPIEAHHRVIETNLIGHINDAHAAIPVFRKQGHGVFVNMISLGGFASTPFAAAYGASKFGLKGFSEALRAEVADMPDIHICDIYPAFIDTPGLSHGANYTGAELSAPPPVYDARSVADAIVRVVQQPKDTTTVGSFTDLVRVGHFLAPAFTARAMAWVMRRHFQKAEKAARSSGNLFRPARDPGGIDGGLRPSVPPAAGIGLAAALFVTGFVIGAVEGAASPSNRRR</sequence>
<dbReference type="PROSITE" id="PS00061">
    <property type="entry name" value="ADH_SHORT"/>
    <property type="match status" value="1"/>
</dbReference>
<dbReference type="GO" id="GO:0016020">
    <property type="term" value="C:membrane"/>
    <property type="evidence" value="ECO:0007669"/>
    <property type="project" value="TreeGrafter"/>
</dbReference>